<dbReference type="Gramene" id="ABO94749">
    <property type="protein sequence ID" value="ABO94749"/>
    <property type="gene ID" value="OSTLU_119630"/>
</dbReference>
<accession>A4RSP1</accession>
<evidence type="ECO:0000259" key="1">
    <source>
        <dbReference type="Pfam" id="PF05064"/>
    </source>
</evidence>
<reference evidence="2 3" key="1">
    <citation type="journal article" date="2007" name="Proc. Natl. Acad. Sci. U.S.A.">
        <title>The tiny eukaryote Ostreococcus provides genomic insights into the paradox of plankton speciation.</title>
        <authorList>
            <person name="Palenik B."/>
            <person name="Grimwood J."/>
            <person name="Aerts A."/>
            <person name="Rouze P."/>
            <person name="Salamov A."/>
            <person name="Putnam N."/>
            <person name="Dupont C."/>
            <person name="Jorgensen R."/>
            <person name="Derelle E."/>
            <person name="Rombauts S."/>
            <person name="Zhou K."/>
            <person name="Otillar R."/>
            <person name="Merchant S.S."/>
            <person name="Podell S."/>
            <person name="Gaasterland T."/>
            <person name="Napoli C."/>
            <person name="Gendler K."/>
            <person name="Manuell A."/>
            <person name="Tai V."/>
            <person name="Vallon O."/>
            <person name="Piganeau G."/>
            <person name="Jancek S."/>
            <person name="Heijde M."/>
            <person name="Jabbari K."/>
            <person name="Bowler C."/>
            <person name="Lohr M."/>
            <person name="Robbens S."/>
            <person name="Werner G."/>
            <person name="Dubchak I."/>
            <person name="Pazour G.J."/>
            <person name="Ren Q."/>
            <person name="Paulsen I."/>
            <person name="Delwiche C."/>
            <person name="Schmutz J."/>
            <person name="Rokhsar D."/>
            <person name="Van de Peer Y."/>
            <person name="Moreau H."/>
            <person name="Grigoriev I.V."/>
        </authorList>
    </citation>
    <scope>NUCLEOTIDE SEQUENCE [LARGE SCALE GENOMIC DNA]</scope>
    <source>
        <strain evidence="2 3">CCE9901</strain>
    </source>
</reference>
<organism evidence="2 3">
    <name type="scientific">Ostreococcus lucimarinus (strain CCE9901)</name>
    <dbReference type="NCBI Taxonomy" id="436017"/>
    <lineage>
        <taxon>Eukaryota</taxon>
        <taxon>Viridiplantae</taxon>
        <taxon>Chlorophyta</taxon>
        <taxon>Mamiellophyceae</taxon>
        <taxon>Mamiellales</taxon>
        <taxon>Bathycoccaceae</taxon>
        <taxon>Ostreococcus</taxon>
    </lineage>
</organism>
<sequence>MTRGTEDLIRGWQSGLAATNETFSRQTRVLNSLDTTLSRQRKSINSIQTDLCGLSAAQYRLKFQLETLENYQSDLEVALAKIEEDTHELVRHGPGAVQLDRNDRLFCFAESMSAQLKDVCEKIQDVSSITWFIPITQSDQEGSSSLSKYVNILNRQLATLKSLEGEIAQLSVD</sequence>
<name>A4RSP1_OSTLU</name>
<dbReference type="Pfam" id="PF05064">
    <property type="entry name" value="Nsp1_C"/>
    <property type="match status" value="1"/>
</dbReference>
<gene>
    <name evidence="2" type="primary">Nup62</name>
    <name evidence="2" type="ORF">OSTLU_119630</name>
</gene>
<dbReference type="STRING" id="436017.A4RSP1"/>
<dbReference type="KEGG" id="olu:OSTLU_119630"/>
<dbReference type="RefSeq" id="XP_001416456.1">
    <property type="nucleotide sequence ID" value="XM_001416419.1"/>
</dbReference>
<keyword evidence="3" id="KW-1185">Reference proteome</keyword>
<dbReference type="HOGENOM" id="CLU_1550109_0_0_1"/>
<feature type="domain" description="Nucleoporin NSP1-like C-terminal" evidence="1">
    <location>
        <begin position="6"/>
        <end position="91"/>
    </location>
</feature>
<dbReference type="OrthoDB" id="10431131at2759"/>
<evidence type="ECO:0000313" key="2">
    <source>
        <dbReference type="EMBL" id="ABO94749.1"/>
    </source>
</evidence>
<dbReference type="AlphaFoldDB" id="A4RSP1"/>
<dbReference type="OMA" id="HTEERFA"/>
<dbReference type="GeneID" id="5000418"/>
<dbReference type="EMBL" id="CP000582">
    <property type="protein sequence ID" value="ABO94749.1"/>
    <property type="molecule type" value="Genomic_DNA"/>
</dbReference>
<dbReference type="InterPro" id="IPR007758">
    <property type="entry name" value="Nucleoporin_NSP1_C"/>
</dbReference>
<dbReference type="Proteomes" id="UP000001568">
    <property type="component" value="Chromosome 2"/>
</dbReference>
<evidence type="ECO:0000313" key="3">
    <source>
        <dbReference type="Proteomes" id="UP000001568"/>
    </source>
</evidence>
<protein>
    <recommendedName>
        <fullName evidence="1">Nucleoporin NSP1-like C-terminal domain-containing protein</fullName>
    </recommendedName>
</protein>
<proteinExistence type="predicted"/>